<evidence type="ECO:0000313" key="2">
    <source>
        <dbReference type="Proteomes" id="UP000326272"/>
    </source>
</evidence>
<keyword evidence="2" id="KW-1185">Reference proteome</keyword>
<dbReference type="InterPro" id="IPR021226">
    <property type="entry name" value="Phage_gene29"/>
</dbReference>
<protein>
    <submittedName>
        <fullName evidence="1">Minor tail protein</fullName>
    </submittedName>
</protein>
<dbReference type="RefSeq" id="YP_010842489.1">
    <property type="nucleotide sequence ID" value="NC_079141.1"/>
</dbReference>
<dbReference type="KEGG" id="vg:80559281"/>
<accession>A0A5J6TA03</accession>
<proteinExistence type="predicted"/>
<dbReference type="Proteomes" id="UP000326272">
    <property type="component" value="Segment"/>
</dbReference>
<dbReference type="GeneID" id="80559281"/>
<sequence>MKRGDFPVQDECDPKKPEEFAAWALVALPHMNGAALPMSSEYIQMVSKHLWDLGFRWHRKNQKKKWRAPSLGDAHWLTNPGRWVDKNDPDPEPVDHTPNMVTVLRAMKTADENDFFAAIDQINKEGKK</sequence>
<organism evidence="1 2">
    <name type="scientific">Gordonia phage Gibbous</name>
    <dbReference type="NCBI Taxonomy" id="2652405"/>
    <lineage>
        <taxon>Viruses</taxon>
        <taxon>Duplodnaviria</taxon>
        <taxon>Heunggongvirae</taxon>
        <taxon>Uroviricota</taxon>
        <taxon>Caudoviricetes</taxon>
        <taxon>Aziravirus</taxon>
        <taxon>Aziravirus gibbous</taxon>
    </lineage>
</organism>
<dbReference type="EMBL" id="MN310549">
    <property type="protein sequence ID" value="QFG05095.1"/>
    <property type="molecule type" value="Genomic_DNA"/>
</dbReference>
<gene>
    <name evidence="1" type="primary">19</name>
    <name evidence="1" type="ORF">SEA_GIBBOUS_19</name>
</gene>
<reference evidence="1 2" key="1">
    <citation type="submission" date="2019-08" db="EMBL/GenBank/DDBJ databases">
        <authorList>
            <person name="Birge L.R."/>
            <person name="Bivans L.D."/>
            <person name="Blakestad S.M."/>
            <person name="Chesley E.K."/>
            <person name="Frank J.E."/>
            <person name="Hoagland S."/>
            <person name="Hultquist J."/>
            <person name="Lee N.R."/>
            <person name="Pena P.B."/>
            <person name="Ramsey E.P."/>
            <person name="Chia C."/>
            <person name="Gurney S.M.R."/>
            <person name="Garlena R.A."/>
            <person name="Russell D.A."/>
            <person name="Pope W.H."/>
            <person name="Jacobs-Sera D."/>
            <person name="Hatfull G.F."/>
        </authorList>
    </citation>
    <scope>NUCLEOTIDE SEQUENCE [LARGE SCALE GENOMIC DNA]</scope>
</reference>
<evidence type="ECO:0000313" key="1">
    <source>
        <dbReference type="EMBL" id="QFG05095.1"/>
    </source>
</evidence>
<dbReference type="Pfam" id="PF10910">
    <property type="entry name" value="Phage_gene29"/>
    <property type="match status" value="1"/>
</dbReference>
<name>A0A5J6TA03_9CAUD</name>